<reference evidence="3" key="2">
    <citation type="submission" date="2013-12" db="EMBL/GenBank/DDBJ databases">
        <authorList>
            <person name="Yu Y."/>
            <person name="Lee S."/>
            <person name="de Baynast K."/>
            <person name="Wissotski M."/>
            <person name="Liu L."/>
            <person name="Talag J."/>
            <person name="Goicoechea J."/>
            <person name="Angelova A."/>
            <person name="Jetty R."/>
            <person name="Kudrna D."/>
            <person name="Golser W."/>
            <person name="Rivera L."/>
            <person name="Zhang J."/>
            <person name="Wing R."/>
        </authorList>
    </citation>
    <scope>NUCLEOTIDE SEQUENCE</scope>
</reference>
<feature type="compositionally biased region" description="Basic and acidic residues" evidence="1">
    <location>
        <begin position="89"/>
        <end position="103"/>
    </location>
</feature>
<keyword evidence="3" id="KW-1185">Reference proteome</keyword>
<organism evidence="2 3">
    <name type="scientific">Leersia perrieri</name>
    <dbReference type="NCBI Taxonomy" id="77586"/>
    <lineage>
        <taxon>Eukaryota</taxon>
        <taxon>Viridiplantae</taxon>
        <taxon>Streptophyta</taxon>
        <taxon>Embryophyta</taxon>
        <taxon>Tracheophyta</taxon>
        <taxon>Spermatophyta</taxon>
        <taxon>Magnoliopsida</taxon>
        <taxon>Liliopsida</taxon>
        <taxon>Poales</taxon>
        <taxon>Poaceae</taxon>
        <taxon>BOP clade</taxon>
        <taxon>Oryzoideae</taxon>
        <taxon>Oryzeae</taxon>
        <taxon>Oryzinae</taxon>
        <taxon>Leersia</taxon>
    </lineage>
</organism>
<dbReference type="AlphaFoldDB" id="A0A0D9VCD0"/>
<evidence type="ECO:0000313" key="3">
    <source>
        <dbReference type="Proteomes" id="UP000032180"/>
    </source>
</evidence>
<feature type="compositionally biased region" description="Polar residues" evidence="1">
    <location>
        <begin position="73"/>
        <end position="83"/>
    </location>
</feature>
<reference evidence="2" key="3">
    <citation type="submission" date="2015-04" db="UniProtKB">
        <authorList>
            <consortium name="EnsemblPlants"/>
        </authorList>
    </citation>
    <scope>IDENTIFICATION</scope>
</reference>
<name>A0A0D9VCD0_9ORYZ</name>
<dbReference type="EnsemblPlants" id="LPERR02G03750.1">
    <property type="protein sequence ID" value="LPERR02G03750.1"/>
    <property type="gene ID" value="LPERR02G03750"/>
</dbReference>
<dbReference type="Proteomes" id="UP000032180">
    <property type="component" value="Chromosome 2"/>
</dbReference>
<evidence type="ECO:0000256" key="1">
    <source>
        <dbReference type="SAM" id="MobiDB-lite"/>
    </source>
</evidence>
<evidence type="ECO:0000313" key="2">
    <source>
        <dbReference type="EnsemblPlants" id="LPERR02G03750.1"/>
    </source>
</evidence>
<feature type="region of interest" description="Disordered" evidence="1">
    <location>
        <begin position="43"/>
        <end position="112"/>
    </location>
</feature>
<accession>A0A0D9VCD0</accession>
<dbReference type="Gramene" id="LPERR02G03750.1">
    <property type="protein sequence ID" value="LPERR02G03750.1"/>
    <property type="gene ID" value="LPERR02G03750"/>
</dbReference>
<dbReference type="HOGENOM" id="CLU_2149457_0_0_1"/>
<reference evidence="2 3" key="1">
    <citation type="submission" date="2012-08" db="EMBL/GenBank/DDBJ databases">
        <title>Oryza genome evolution.</title>
        <authorList>
            <person name="Wing R.A."/>
        </authorList>
    </citation>
    <scope>NUCLEOTIDE SEQUENCE</scope>
</reference>
<protein>
    <submittedName>
        <fullName evidence="2">Uncharacterized protein</fullName>
    </submittedName>
</protein>
<sequence length="112" mass="12218">MTLSMYSFVEIGTDRAASAELQWGNVATELVVRNIKNSKGWRAAAEGGSTCKGLSDTDGSNSFRSPSMRLKLTSRTTMLSEDISSAGRPPERELYDRLRRDKAVSSPSNGEI</sequence>
<proteinExistence type="predicted"/>